<keyword evidence="4" id="KW-1185">Reference proteome</keyword>
<feature type="compositionally biased region" description="Polar residues" evidence="2">
    <location>
        <begin position="112"/>
        <end position="135"/>
    </location>
</feature>
<feature type="compositionally biased region" description="Polar residues" evidence="2">
    <location>
        <begin position="701"/>
        <end position="711"/>
    </location>
</feature>
<dbReference type="InterPro" id="IPR050797">
    <property type="entry name" value="Carb_Metab_Trans_Reg"/>
</dbReference>
<evidence type="ECO:0000256" key="2">
    <source>
        <dbReference type="SAM" id="MobiDB-lite"/>
    </source>
</evidence>
<name>A0AAE0M4M9_9PEZI</name>
<dbReference type="EMBL" id="JAUEPO010000007">
    <property type="protein sequence ID" value="KAK3317749.1"/>
    <property type="molecule type" value="Genomic_DNA"/>
</dbReference>
<feature type="region of interest" description="Disordered" evidence="2">
    <location>
        <begin position="685"/>
        <end position="721"/>
    </location>
</feature>
<dbReference type="GO" id="GO:0000981">
    <property type="term" value="F:DNA-binding transcription factor activity, RNA polymerase II-specific"/>
    <property type="evidence" value="ECO:0007669"/>
    <property type="project" value="InterPro"/>
</dbReference>
<feature type="region of interest" description="Disordered" evidence="2">
    <location>
        <begin position="169"/>
        <end position="225"/>
    </location>
</feature>
<evidence type="ECO:0000313" key="3">
    <source>
        <dbReference type="EMBL" id="KAK3317749.1"/>
    </source>
</evidence>
<feature type="compositionally biased region" description="Basic and acidic residues" evidence="2">
    <location>
        <begin position="47"/>
        <end position="60"/>
    </location>
</feature>
<dbReference type="GO" id="GO:0008270">
    <property type="term" value="F:zinc ion binding"/>
    <property type="evidence" value="ECO:0007669"/>
    <property type="project" value="InterPro"/>
</dbReference>
<feature type="region of interest" description="Disordered" evidence="2">
    <location>
        <begin position="799"/>
        <end position="863"/>
    </location>
</feature>
<reference evidence="3" key="1">
    <citation type="journal article" date="2023" name="Mol. Phylogenet. Evol.">
        <title>Genome-scale phylogeny and comparative genomics of the fungal order Sordariales.</title>
        <authorList>
            <person name="Hensen N."/>
            <person name="Bonometti L."/>
            <person name="Westerberg I."/>
            <person name="Brannstrom I.O."/>
            <person name="Guillou S."/>
            <person name="Cros-Aarteil S."/>
            <person name="Calhoun S."/>
            <person name="Haridas S."/>
            <person name="Kuo A."/>
            <person name="Mondo S."/>
            <person name="Pangilinan J."/>
            <person name="Riley R."/>
            <person name="LaButti K."/>
            <person name="Andreopoulos B."/>
            <person name="Lipzen A."/>
            <person name="Chen C."/>
            <person name="Yan M."/>
            <person name="Daum C."/>
            <person name="Ng V."/>
            <person name="Clum A."/>
            <person name="Steindorff A."/>
            <person name="Ohm R.A."/>
            <person name="Martin F."/>
            <person name="Silar P."/>
            <person name="Natvig D.O."/>
            <person name="Lalanne C."/>
            <person name="Gautier V."/>
            <person name="Ament-Velasquez S.L."/>
            <person name="Kruys A."/>
            <person name="Hutchinson M.I."/>
            <person name="Powell A.J."/>
            <person name="Barry K."/>
            <person name="Miller A.N."/>
            <person name="Grigoriev I.V."/>
            <person name="Debuchy R."/>
            <person name="Gladieux P."/>
            <person name="Hiltunen Thoren M."/>
            <person name="Johannesson H."/>
        </authorList>
    </citation>
    <scope>NUCLEOTIDE SEQUENCE</scope>
    <source>
        <strain evidence="3">SMH4131-1</strain>
    </source>
</reference>
<proteinExistence type="predicted"/>
<dbReference type="InterPro" id="IPR036864">
    <property type="entry name" value="Zn2-C6_fun-type_DNA-bd_sf"/>
</dbReference>
<dbReference type="InterPro" id="IPR001138">
    <property type="entry name" value="Zn2Cys6_DnaBD"/>
</dbReference>
<dbReference type="CDD" id="cd00067">
    <property type="entry name" value="GAL4"/>
    <property type="match status" value="1"/>
</dbReference>
<evidence type="ECO:0000313" key="4">
    <source>
        <dbReference type="Proteomes" id="UP001286456"/>
    </source>
</evidence>
<feature type="compositionally biased region" description="Basic and acidic residues" evidence="2">
    <location>
        <begin position="68"/>
        <end position="79"/>
    </location>
</feature>
<dbReference type="AlphaFoldDB" id="A0AAE0M4M9"/>
<protein>
    <recommendedName>
        <fullName evidence="5">Transcription factor domain-containing protein</fullName>
    </recommendedName>
</protein>
<reference evidence="3" key="2">
    <citation type="submission" date="2023-06" db="EMBL/GenBank/DDBJ databases">
        <authorList>
            <consortium name="Lawrence Berkeley National Laboratory"/>
            <person name="Haridas S."/>
            <person name="Hensen N."/>
            <person name="Bonometti L."/>
            <person name="Westerberg I."/>
            <person name="Brannstrom I.O."/>
            <person name="Guillou S."/>
            <person name="Cros-Aarteil S."/>
            <person name="Calhoun S."/>
            <person name="Kuo A."/>
            <person name="Mondo S."/>
            <person name="Pangilinan J."/>
            <person name="Riley R."/>
            <person name="Labutti K."/>
            <person name="Andreopoulos B."/>
            <person name="Lipzen A."/>
            <person name="Chen C."/>
            <person name="Yanf M."/>
            <person name="Daum C."/>
            <person name="Ng V."/>
            <person name="Clum A."/>
            <person name="Steindorff A."/>
            <person name="Ohm R."/>
            <person name="Martin F."/>
            <person name="Silar P."/>
            <person name="Natvig D."/>
            <person name="Lalanne C."/>
            <person name="Gautier V."/>
            <person name="Ament-Velasquez S.L."/>
            <person name="Kruys A."/>
            <person name="Hutchinson M.I."/>
            <person name="Powell A.J."/>
            <person name="Barry K."/>
            <person name="Miller A.N."/>
            <person name="Grigoriev I.V."/>
            <person name="Debuchy R."/>
            <person name="Gladieux P."/>
            <person name="Thoren M.H."/>
            <person name="Johannesson H."/>
        </authorList>
    </citation>
    <scope>NUCLEOTIDE SEQUENCE</scope>
    <source>
        <strain evidence="3">SMH4131-1</strain>
    </source>
</reference>
<dbReference type="PANTHER" id="PTHR31668">
    <property type="entry name" value="GLUCOSE TRANSPORT TRANSCRIPTION REGULATOR RGT1-RELATED-RELATED"/>
    <property type="match status" value="1"/>
</dbReference>
<feature type="region of interest" description="Disordered" evidence="2">
    <location>
        <begin position="1"/>
        <end position="91"/>
    </location>
</feature>
<accession>A0AAE0M4M9</accession>
<dbReference type="CDD" id="cd12148">
    <property type="entry name" value="fungal_TF_MHR"/>
    <property type="match status" value="1"/>
</dbReference>
<keyword evidence="1" id="KW-0539">Nucleus</keyword>
<sequence length="917" mass="101825">MASARPEAAAPSHHVKFVGHDAAGLPVKRKQVQQACNICRKRKKRCEHAPDSTHEQHESELSGTSEGTTHDDRDRDREPHPRRRSTALDRDASDAASQLLQFYQHVFDQPSHHTSQTKNSSPHNSSNKYSNSRSPDTQRRAEPDTAPPFIGDLNPQGILIEASMGDRMSGVAAHRENPHPGIWFEEDPPSRQRSEPPINDEDFQRLNETTDDESPPNDARGAFLSLPGKDGQRVVITADDLSRFSKYSRKALVAELASVVQPSDRAWQALRDIYLTRIHPLFPIFDGTTLVELRPHSFIGRLIQASVCLAAATAPEASKYLILNKIGKPAGHSQGQRYSTMVSYLEYSRSLVNFIQDGIQELRVQEPQEHVIEYIRITALTCLFWQPEPHARFAPLDLFAVLVTMVHSHGIHLVCVARVHDSGWGYVNGGVSRLFKCLYALDRLVATLSGRPVMFHNYDLLMTPESAEDDPPSFRLFMSLIMQLDRVIELYRPQPTVDHIDIPVFERLIIDTGAQGEPESILATLEVLYHAISVLSVRMPRDRFKASPEDDGLSGATYQHLPPSLLNARRSLSSDRIFEIARDCDLSPMPFVPYALALSLSVAYRKWRFSQTPMFRTRGKATFQKILPILRNMGRTWTSARINSNLGDTVLNNLSKAEWSVRNTIHTDNPGGLMSDTGRVQREALDGGRKHTKPKRRPVEETQSTISSGLDSRSRKNSRRDGEWPFRKVWDSWSFANANNELQTADHVVAEQRRMQQAQTLENIVDKELAAIEASIVAGAGGVAPVVLSQKPGQANSDLMASVPNGEMHGSPEAMSVGGSHSQTYSLSSPAVDSRATSLSHTNGGDTAATSHHEHNPGSPATQDLSDAALFLAWDPDLMDNVDWSFGSNLDPGWPLTWSEYSNGASGHDGAQGHGQY</sequence>
<comment type="caution">
    <text evidence="3">The sequence shown here is derived from an EMBL/GenBank/DDBJ whole genome shotgun (WGS) entry which is preliminary data.</text>
</comment>
<dbReference type="SUPFAM" id="SSF57701">
    <property type="entry name" value="Zn2/Cys6 DNA-binding domain"/>
    <property type="match status" value="1"/>
</dbReference>
<feature type="region of interest" description="Disordered" evidence="2">
    <location>
        <begin position="110"/>
        <end position="154"/>
    </location>
</feature>
<gene>
    <name evidence="3" type="ORF">B0T19DRAFT_297133</name>
</gene>
<evidence type="ECO:0008006" key="5">
    <source>
        <dbReference type="Google" id="ProtNLM"/>
    </source>
</evidence>
<feature type="compositionally biased region" description="Polar residues" evidence="2">
    <location>
        <begin position="819"/>
        <end position="850"/>
    </location>
</feature>
<organism evidence="3 4">
    <name type="scientific">Cercophora scortea</name>
    <dbReference type="NCBI Taxonomy" id="314031"/>
    <lineage>
        <taxon>Eukaryota</taxon>
        <taxon>Fungi</taxon>
        <taxon>Dikarya</taxon>
        <taxon>Ascomycota</taxon>
        <taxon>Pezizomycotina</taxon>
        <taxon>Sordariomycetes</taxon>
        <taxon>Sordariomycetidae</taxon>
        <taxon>Sordariales</taxon>
        <taxon>Lasiosphaeriaceae</taxon>
        <taxon>Cercophora</taxon>
    </lineage>
</organism>
<dbReference type="Proteomes" id="UP001286456">
    <property type="component" value="Unassembled WGS sequence"/>
</dbReference>
<evidence type="ECO:0000256" key="1">
    <source>
        <dbReference type="ARBA" id="ARBA00023242"/>
    </source>
</evidence>